<keyword evidence="11" id="KW-0325">Glycoprotein</keyword>
<dbReference type="OMA" id="WIRVECK"/>
<comment type="caution">
    <text evidence="15">Lacks conserved residue(s) required for the propagation of feature annotation.</text>
</comment>
<dbReference type="HOGENOM" id="CLU_003511_0_0_1"/>
<dbReference type="PANTHER" id="PTHR45785">
    <property type="entry name" value="COMPLEMENT FACTOR H-RELATED"/>
    <property type="match status" value="1"/>
</dbReference>
<evidence type="ECO:0000256" key="4">
    <source>
        <dbReference type="ARBA" id="ARBA00022641"/>
    </source>
</evidence>
<dbReference type="FunCoup" id="L7N152">
    <property type="interactions" value="379"/>
</dbReference>
<evidence type="ECO:0000256" key="2">
    <source>
        <dbReference type="ARBA" id="ARBA00022525"/>
    </source>
</evidence>
<feature type="disulfide bond" evidence="15">
    <location>
        <begin position="178"/>
        <end position="205"/>
    </location>
</feature>
<proteinExistence type="predicted"/>
<dbReference type="GO" id="GO:0005576">
    <property type="term" value="C:extracellular region"/>
    <property type="evidence" value="ECO:0007669"/>
    <property type="project" value="UniProtKB-SubCell"/>
</dbReference>
<dbReference type="SMART" id="SM00032">
    <property type="entry name" value="CCP"/>
    <property type="match status" value="18"/>
</dbReference>
<feature type="signal peptide" evidence="17">
    <location>
        <begin position="1"/>
        <end position="18"/>
    </location>
</feature>
<evidence type="ECO:0000256" key="8">
    <source>
        <dbReference type="ARBA" id="ARBA00022859"/>
    </source>
</evidence>
<feature type="region of interest" description="Disordered" evidence="16">
    <location>
        <begin position="876"/>
        <end position="899"/>
    </location>
</feature>
<feature type="domain" description="Sushi" evidence="18">
    <location>
        <begin position="265"/>
        <end position="322"/>
    </location>
</feature>
<keyword evidence="10" id="KW-0179">Complement alternate pathway</keyword>
<comment type="function">
    <text evidence="12">Glycoprotein that plays an essential role in maintaining a well-balanced immune response by modulating complement activation. Acts as a soluble inhibitor of complement, where its binding to self markers such as glycan structures prevents complement activation and amplification on cell surfaces. Accelerates the decay of the complement alternative pathway (AP) C3 convertase C3bBb, thus preventing local formation of more C3b, the central player of the complement amplification loop. As a cofactor of the serine protease factor I, CFH also regulates proteolytic degradation of already-deposited C3b. In addition, mediates several cellular responses through interaction with specific receptors. For example, interacts with CR3/ITGAM receptor and thereby mediates the adhesion of human neutrophils to different pathogens. In turn, these pathogens are phagocytosed and destroyed.</text>
</comment>
<reference evidence="19" key="2">
    <citation type="submission" date="2025-08" db="UniProtKB">
        <authorList>
            <consortium name="Ensembl"/>
        </authorList>
    </citation>
    <scope>IDENTIFICATION</scope>
</reference>
<dbReference type="GO" id="GO:0006957">
    <property type="term" value="P:complement activation, alternative pathway"/>
    <property type="evidence" value="ECO:0007669"/>
    <property type="project" value="UniProtKB-KW"/>
</dbReference>
<dbReference type="AlphaFoldDB" id="L7N152"/>
<feature type="domain" description="Sushi" evidence="18">
    <location>
        <begin position="814"/>
        <end position="871"/>
    </location>
</feature>
<dbReference type="EMBL" id="AAPE02056419">
    <property type="status" value="NOT_ANNOTATED_CDS"/>
    <property type="molecule type" value="Genomic_DNA"/>
</dbReference>
<evidence type="ECO:0000313" key="19">
    <source>
        <dbReference type="Ensembl" id="ENSMLUP00000003035.2"/>
    </source>
</evidence>
<dbReference type="EMBL" id="AAPE02056416">
    <property type="status" value="NOT_ANNOTATED_CDS"/>
    <property type="molecule type" value="Genomic_DNA"/>
</dbReference>
<feature type="domain" description="Sushi" evidence="18">
    <location>
        <begin position="83"/>
        <end position="143"/>
    </location>
</feature>
<feature type="domain" description="Sushi" evidence="18">
    <location>
        <begin position="631"/>
        <end position="689"/>
    </location>
</feature>
<dbReference type="Proteomes" id="UP000001074">
    <property type="component" value="Unassembled WGS sequence"/>
</dbReference>
<evidence type="ECO:0000256" key="10">
    <source>
        <dbReference type="ARBA" id="ARBA00023162"/>
    </source>
</evidence>
<evidence type="ECO:0000256" key="9">
    <source>
        <dbReference type="ARBA" id="ARBA00023157"/>
    </source>
</evidence>
<dbReference type="InterPro" id="IPR000436">
    <property type="entry name" value="Sushi_SCR_CCP_dom"/>
</dbReference>
<evidence type="ECO:0000256" key="6">
    <source>
        <dbReference type="ARBA" id="ARBA00022729"/>
    </source>
</evidence>
<feature type="domain" description="Sushi" evidence="18">
    <location>
        <begin position="942"/>
        <end position="999"/>
    </location>
</feature>
<dbReference type="Pfam" id="PF00084">
    <property type="entry name" value="Sushi"/>
    <property type="match status" value="15"/>
</dbReference>
<evidence type="ECO:0000259" key="18">
    <source>
        <dbReference type="PROSITE" id="PS50923"/>
    </source>
</evidence>
<dbReference type="STRING" id="59463.ENSMLUP00000003035"/>
<evidence type="ECO:0000256" key="5">
    <source>
        <dbReference type="ARBA" id="ARBA00022659"/>
    </source>
</evidence>
<dbReference type="CDD" id="cd00033">
    <property type="entry name" value="CCP"/>
    <property type="match status" value="14"/>
</dbReference>
<comment type="subunit">
    <text evidence="13">Homodimer. Also forms homooligomers. Interacts with complement protein C3b; this interaction inhibits complement activation. Interacts with complement protein C3d. Interacts with CR3/ITGAM; this interaction mediates adhesion of neutrophils to pathogens leading to pathogen clearance.</text>
</comment>
<feature type="disulfide bond" evidence="15">
    <location>
        <begin position="114"/>
        <end position="141"/>
    </location>
</feature>
<feature type="domain" description="Sushi" evidence="18">
    <location>
        <begin position="208"/>
        <end position="264"/>
    </location>
</feature>
<feature type="domain" description="Sushi" evidence="18">
    <location>
        <begin position="1119"/>
        <end position="1177"/>
    </location>
</feature>
<evidence type="ECO:0000256" key="12">
    <source>
        <dbReference type="ARBA" id="ARBA00055185"/>
    </source>
</evidence>
<evidence type="ECO:0000313" key="20">
    <source>
        <dbReference type="Proteomes" id="UP000001074"/>
    </source>
</evidence>
<dbReference type="FunFam" id="2.10.70.10:FF:000054">
    <property type="entry name" value="Complement inhibitory factor H"/>
    <property type="match status" value="1"/>
</dbReference>
<feature type="compositionally biased region" description="Polar residues" evidence="16">
    <location>
        <begin position="876"/>
        <end position="890"/>
    </location>
</feature>
<organism evidence="19 20">
    <name type="scientific">Myotis lucifugus</name>
    <name type="common">Little brown bat</name>
    <dbReference type="NCBI Taxonomy" id="59463"/>
    <lineage>
        <taxon>Eukaryota</taxon>
        <taxon>Metazoa</taxon>
        <taxon>Chordata</taxon>
        <taxon>Craniata</taxon>
        <taxon>Vertebrata</taxon>
        <taxon>Euteleostomi</taxon>
        <taxon>Mammalia</taxon>
        <taxon>Eutheria</taxon>
        <taxon>Laurasiatheria</taxon>
        <taxon>Chiroptera</taxon>
        <taxon>Yangochiroptera</taxon>
        <taxon>Vespertilionidae</taxon>
        <taxon>Myotis</taxon>
    </lineage>
</organism>
<keyword evidence="3" id="KW-0399">Innate immunity</keyword>
<dbReference type="FunFam" id="2.10.70.10:FF:000026">
    <property type="entry name" value="Complement inhibitory factor H"/>
    <property type="match status" value="3"/>
</dbReference>
<dbReference type="FunFam" id="2.10.70.10:FF:000130">
    <property type="entry name" value="Complement factor H"/>
    <property type="match status" value="1"/>
</dbReference>
<keyword evidence="8" id="KW-0391">Immunity</keyword>
<evidence type="ECO:0000256" key="13">
    <source>
        <dbReference type="ARBA" id="ARBA00062308"/>
    </source>
</evidence>
<keyword evidence="2" id="KW-0964">Secreted</keyword>
<feature type="disulfide bond" evidence="15">
    <location>
        <begin position="1121"/>
        <end position="1164"/>
    </location>
</feature>
<evidence type="ECO:0000256" key="14">
    <source>
        <dbReference type="ARBA" id="ARBA00073358"/>
    </source>
</evidence>
<keyword evidence="6 17" id="KW-0732">Signal</keyword>
<evidence type="ECO:0000256" key="1">
    <source>
        <dbReference type="ARBA" id="ARBA00004613"/>
    </source>
</evidence>
<evidence type="ECO:0000256" key="7">
    <source>
        <dbReference type="ARBA" id="ARBA00022737"/>
    </source>
</evidence>
<evidence type="ECO:0000256" key="17">
    <source>
        <dbReference type="SAM" id="SignalP"/>
    </source>
</evidence>
<dbReference type="InParanoid" id="L7N152"/>
<name>L7N152_MYOLU</name>
<dbReference type="SUPFAM" id="SSF57535">
    <property type="entry name" value="Complement control module/SCR domain"/>
    <property type="match status" value="16"/>
</dbReference>
<feature type="disulfide bond" evidence="15">
    <location>
        <begin position="694"/>
        <end position="737"/>
    </location>
</feature>
<evidence type="ECO:0000256" key="16">
    <source>
        <dbReference type="SAM" id="MobiDB-lite"/>
    </source>
</evidence>
<feature type="domain" description="Sushi" evidence="18">
    <location>
        <begin position="19"/>
        <end position="82"/>
    </location>
</feature>
<comment type="subcellular location">
    <subcellularLocation>
        <location evidence="1">Secreted</location>
    </subcellularLocation>
</comment>
<feature type="disulfide bond" evidence="15">
    <location>
        <begin position="1002"/>
        <end position="1045"/>
    </location>
</feature>
<feature type="domain" description="Sushi" evidence="18">
    <location>
        <begin position="1000"/>
        <end position="1058"/>
    </location>
</feature>
<dbReference type="eggNOG" id="ENOG502QVSB">
    <property type="taxonomic scope" value="Eukaryota"/>
</dbReference>
<accession>L7N152</accession>
<dbReference type="GeneTree" id="ENSGT00940000154386"/>
<dbReference type="PROSITE" id="PS50923">
    <property type="entry name" value="SUSHI"/>
    <property type="match status" value="14"/>
</dbReference>
<dbReference type="Gene3D" id="2.10.70.10">
    <property type="entry name" value="Complement Module, domain 1"/>
    <property type="match status" value="18"/>
</dbReference>
<feature type="disulfide bond" evidence="15">
    <location>
        <begin position="633"/>
        <end position="676"/>
    </location>
</feature>
<evidence type="ECO:0000256" key="11">
    <source>
        <dbReference type="ARBA" id="ARBA00023180"/>
    </source>
</evidence>
<dbReference type="EMBL" id="AAPE02056417">
    <property type="status" value="NOT_ANNOTATED_CDS"/>
    <property type="molecule type" value="Genomic_DNA"/>
</dbReference>
<feature type="domain" description="Sushi" evidence="18">
    <location>
        <begin position="692"/>
        <end position="750"/>
    </location>
</feature>
<dbReference type="FunFam" id="2.10.70.10:FF:000060">
    <property type="entry name" value="Complement inhibitory factor H"/>
    <property type="match status" value="1"/>
</dbReference>
<feature type="chain" id="PRO_5003982417" description="Complement factor H" evidence="17">
    <location>
        <begin position="19"/>
        <end position="1241"/>
    </location>
</feature>
<keyword evidence="9 15" id="KW-1015">Disulfide bond</keyword>
<keyword evidence="20" id="KW-1185">Reference proteome</keyword>
<keyword evidence="4" id="KW-0765">Sulfation</keyword>
<evidence type="ECO:0000256" key="3">
    <source>
        <dbReference type="ARBA" id="ARBA00022588"/>
    </source>
</evidence>
<feature type="domain" description="Sushi" evidence="18">
    <location>
        <begin position="873"/>
        <end position="941"/>
    </location>
</feature>
<dbReference type="EMBL" id="AAPE02056418">
    <property type="status" value="NOT_ANNOTATED_CDS"/>
    <property type="molecule type" value="Genomic_DNA"/>
</dbReference>
<dbReference type="InterPro" id="IPR035976">
    <property type="entry name" value="Sushi/SCR/CCP_sf"/>
</dbReference>
<dbReference type="FunFam" id="2.10.70.10:FF:000014">
    <property type="entry name" value="Membrane cofactor protein"/>
    <property type="match status" value="1"/>
</dbReference>
<feature type="domain" description="Sushi" evidence="18">
    <location>
        <begin position="144"/>
        <end position="207"/>
    </location>
</feature>
<reference evidence="19" key="3">
    <citation type="submission" date="2025-09" db="UniProtKB">
        <authorList>
            <consortium name="Ensembl"/>
        </authorList>
    </citation>
    <scope>IDENTIFICATION</scope>
</reference>
<keyword evidence="7" id="KW-0677">Repeat</keyword>
<feature type="domain" description="Sushi" evidence="18">
    <location>
        <begin position="569"/>
        <end position="627"/>
    </location>
</feature>
<keyword evidence="5 15" id="KW-0768">Sushi</keyword>
<reference evidence="19 20" key="1">
    <citation type="journal article" date="2011" name="Nature">
        <title>A high-resolution map of human evolutionary constraint using 29 mammals.</title>
        <authorList>
            <person name="Lindblad-Toh K."/>
            <person name="Garber M."/>
            <person name="Zuk O."/>
            <person name="Lin M.F."/>
            <person name="Parker B.J."/>
            <person name="Washietl S."/>
            <person name="Kheradpour P."/>
            <person name="Ernst J."/>
            <person name="Jordan G."/>
            <person name="Mauceli E."/>
            <person name="Ward L.D."/>
            <person name="Lowe C.B."/>
            <person name="Holloway A.K."/>
            <person name="Clamp M."/>
            <person name="Gnerre S."/>
            <person name="Alfoldi J."/>
            <person name="Beal K."/>
            <person name="Chang J."/>
            <person name="Clawson H."/>
            <person name="Cuff J."/>
            <person name="Di Palma F."/>
            <person name="Fitzgerald S."/>
            <person name="Flicek P."/>
            <person name="Guttman M."/>
            <person name="Hubisz M.J."/>
            <person name="Jaffe D.B."/>
            <person name="Jungreis I."/>
            <person name="Kent W.J."/>
            <person name="Kostka D."/>
            <person name="Lara M."/>
            <person name="Martins A.L."/>
            <person name="Massingham T."/>
            <person name="Moltke I."/>
            <person name="Raney B.J."/>
            <person name="Rasmussen M.D."/>
            <person name="Robinson J."/>
            <person name="Stark A."/>
            <person name="Vilella A.J."/>
            <person name="Wen J."/>
            <person name="Xie X."/>
            <person name="Zody M.C."/>
            <person name="Baldwin J."/>
            <person name="Bloom T."/>
            <person name="Chin C.W."/>
            <person name="Heiman D."/>
            <person name="Nicol R."/>
            <person name="Nusbaum C."/>
            <person name="Young S."/>
            <person name="Wilkinson J."/>
            <person name="Worley K.C."/>
            <person name="Kovar C.L."/>
            <person name="Muzny D.M."/>
            <person name="Gibbs R.A."/>
            <person name="Cree A."/>
            <person name="Dihn H.H."/>
            <person name="Fowler G."/>
            <person name="Jhangiani S."/>
            <person name="Joshi V."/>
            <person name="Lee S."/>
            <person name="Lewis L.R."/>
            <person name="Nazareth L.V."/>
            <person name="Okwuonu G."/>
            <person name="Santibanez J."/>
            <person name="Warren W.C."/>
            <person name="Mardis E.R."/>
            <person name="Weinstock G.M."/>
            <person name="Wilson R.K."/>
            <person name="Delehaunty K."/>
            <person name="Dooling D."/>
            <person name="Fronik C."/>
            <person name="Fulton L."/>
            <person name="Fulton B."/>
            <person name="Graves T."/>
            <person name="Minx P."/>
            <person name="Sodergren E."/>
            <person name="Birney E."/>
            <person name="Margulies E.H."/>
            <person name="Herrero J."/>
            <person name="Green E.D."/>
            <person name="Haussler D."/>
            <person name="Siepel A."/>
            <person name="Goldman N."/>
            <person name="Pollard K.S."/>
            <person name="Pedersen J.S."/>
            <person name="Lander E.S."/>
            <person name="Kellis M."/>
        </authorList>
    </citation>
    <scope>NUCLEOTIDE SEQUENCE [LARGE SCALE GENOMIC DNA]</scope>
</reference>
<feature type="domain" description="Sushi" evidence="18">
    <location>
        <begin position="1059"/>
        <end position="1116"/>
    </location>
</feature>
<gene>
    <name evidence="19" type="primary">LOC102433857</name>
</gene>
<dbReference type="InterPro" id="IPR051503">
    <property type="entry name" value="ComplSys_Reg/VirEntry_Med"/>
</dbReference>
<sequence>MRLPATILWLMLWSVCVAQDCQGPPPRKQTEILMGIWSEQSYPEGTKVTYKCRPGYRTYGVITVECRRGEWVSLNPSKICQKKPCGHPGDTPFGSFELAEGNKFEYGARVVYTCNEGYKMIGDTDFRECDADGWTNDIPLCDVVKCLPVEEPQNGKLISSAYEQNQEYTYGQVVRFECKAGFKLDGPAEIHCSGNGLWSGDKPSCVAISCSLPKIPNGEPTSPKASYRENERLQYRCLPGYSYSGRAETVCTQSGWTPPPSCQEMTCDPPRIANSHFVADRSKYRVGHVITYYCKSGFYPSTRGNTAKCTDIGWDPPPRCSFKPCDFPEIKHGRLYREESYRPYFPVAVGKWYYYSCDDNYVTPSQSKWEFMTCTRDGWTPEVPCHRICTFNYLENGHRPPYAQSYLQGQSTNVNCYPGYTLQNQQTSMTCTENGWLWNECCLRCGEIKGSRDRKSDRWIHSLGGFQFHSTICQACVFGQHQADRQHCSFVHFYKKYSVWKKQQIFIFSKERIHPRALKMGGIEGLFHRGRHLYTERLKTIRNRATGRAKCSETMKPGVWINKGRKRERECIVPDIEQSLLAQPQKEKYVIGDVLTFSCRNRHKLIGADSLQCYHFGWSPSPPTCKVEEVQSCDQPPRLPNGKVADTPKGEYEHGEVVEYVCNPRFLMKGARKIQCVDGEWTPLPVCVEEDSTCGDVPELDHGEVVSPAQPSYHHGESVEFTCGEGFTMIGQSSVTCIRGTWTQPPQCNATVELKTCKLSRATAYETNLQERNDYEHNKKINYTCGRKSEQKHSVCVNGKWEPEVTCTVFLEAPRCPPPPQIPNSQNMTLTVNYHEGEKISILCQENFLIQEGEEIVCQDGRWQSIPRCVEKTPCSQPPNVEHGSINSSRSSEDERGTWGPKLYAHGTTLSYICKDGFKLSKEDGITCHLGQWSASPQCVGLPCGRPPVVANAILPDRINSYPHGERYTYNCKPGFGIRGPASIECSGGNWSHPPECTKSICSSPPSYGNAILVGRKKNNYKSGDQVAYRCPEHYQMEGSNFVECRDGIWIGTPTCKDVSCGSPPTVQNAFIPNQKPRYRHGDTARYECRNSLSLFRNAEVTCLSGNWTEPPECKESTGQCGRPPAIDNGDITTFPSPVYPPGSSVEYQCQAFYELEGNRRITCRDGQWSEPPKCLDACVISEEIMEKHNIELRYSYAKKIYSRTNDFVEFRCREDYRKVSPASAFRVQCHEGKMEYPSCA</sequence>
<protein>
    <recommendedName>
        <fullName evidence="14">Complement factor H</fullName>
    </recommendedName>
</protein>
<evidence type="ECO:0000256" key="15">
    <source>
        <dbReference type="PROSITE-ProRule" id="PRU00302"/>
    </source>
</evidence>
<dbReference type="PANTHER" id="PTHR45785:SF7">
    <property type="entry name" value="COMPLEMENT FACTOR H"/>
    <property type="match status" value="1"/>
</dbReference>
<dbReference type="Ensembl" id="ENSMLUT00000003341.2">
    <property type="protein sequence ID" value="ENSMLUP00000003035.2"/>
    <property type="gene ID" value="ENSMLUG00000003329.2"/>
</dbReference>